<name>A0A1M5MVI0_9BRAD</name>
<dbReference type="AlphaFoldDB" id="A0A1M5MVI0"/>
<evidence type="ECO:0000313" key="2">
    <source>
        <dbReference type="Proteomes" id="UP000189796"/>
    </source>
</evidence>
<reference evidence="1 2" key="1">
    <citation type="submission" date="2016-11" db="EMBL/GenBank/DDBJ databases">
        <authorList>
            <person name="Jaros S."/>
            <person name="Januszkiewicz K."/>
            <person name="Wedrychowicz H."/>
        </authorList>
    </citation>
    <scope>NUCLEOTIDE SEQUENCE [LARGE SCALE GENOMIC DNA]</scope>
    <source>
        <strain evidence="1 2">GAS138</strain>
    </source>
</reference>
<dbReference type="Proteomes" id="UP000189796">
    <property type="component" value="Chromosome I"/>
</dbReference>
<gene>
    <name evidence="1" type="ORF">SAMN05443248_2743</name>
</gene>
<proteinExistence type="predicted"/>
<evidence type="ECO:0000313" key="1">
    <source>
        <dbReference type="EMBL" id="SHG81318.1"/>
    </source>
</evidence>
<protein>
    <submittedName>
        <fullName evidence="1">Uncharacterized protein</fullName>
    </submittedName>
</protein>
<sequence length="53" mass="6365">MKNWHQRRIRPASFADDTSIPVRRDSYPDTRKRNARISRWIRRIILECAPGNS</sequence>
<accession>A0A1M5MVI0</accession>
<organism evidence="1 2">
    <name type="scientific">Bradyrhizobium erythrophlei</name>
    <dbReference type="NCBI Taxonomy" id="1437360"/>
    <lineage>
        <taxon>Bacteria</taxon>
        <taxon>Pseudomonadati</taxon>
        <taxon>Pseudomonadota</taxon>
        <taxon>Alphaproteobacteria</taxon>
        <taxon>Hyphomicrobiales</taxon>
        <taxon>Nitrobacteraceae</taxon>
        <taxon>Bradyrhizobium</taxon>
    </lineage>
</organism>
<dbReference type="EMBL" id="LT670817">
    <property type="protein sequence ID" value="SHG81318.1"/>
    <property type="molecule type" value="Genomic_DNA"/>
</dbReference>